<dbReference type="Gene3D" id="3.30.70.270">
    <property type="match status" value="1"/>
</dbReference>
<evidence type="ECO:0000259" key="2">
    <source>
        <dbReference type="PROSITE" id="PS50887"/>
    </source>
</evidence>
<keyword evidence="3" id="KW-0808">Transferase</keyword>
<reference evidence="3 4" key="1">
    <citation type="submission" date="2016-02" db="EMBL/GenBank/DDBJ databases">
        <title>Genome sequence of Moorella mulderi DSM 14980.</title>
        <authorList>
            <person name="Poehlein A."/>
            <person name="Daniel R."/>
        </authorList>
    </citation>
    <scope>NUCLEOTIDE SEQUENCE [LARGE SCALE GENOMIC DNA]</scope>
    <source>
        <strain evidence="3 4">DSM 14980</strain>
    </source>
</reference>
<gene>
    <name evidence="3" type="primary">yeaJ</name>
    <name evidence="3" type="ORF">MOMUL_30170</name>
</gene>
<feature type="domain" description="GGDEF" evidence="2">
    <location>
        <begin position="135"/>
        <end position="265"/>
    </location>
</feature>
<feature type="transmembrane region" description="Helical" evidence="1">
    <location>
        <begin position="43"/>
        <end position="61"/>
    </location>
</feature>
<dbReference type="InterPro" id="IPR000160">
    <property type="entry name" value="GGDEF_dom"/>
</dbReference>
<dbReference type="GO" id="GO:0005886">
    <property type="term" value="C:plasma membrane"/>
    <property type="evidence" value="ECO:0007669"/>
    <property type="project" value="TreeGrafter"/>
</dbReference>
<dbReference type="PANTHER" id="PTHR45138:SF9">
    <property type="entry name" value="DIGUANYLATE CYCLASE DGCM-RELATED"/>
    <property type="match status" value="1"/>
</dbReference>
<protein>
    <submittedName>
        <fullName evidence="3">Putative diguanylate cyclase YeaJ</fullName>
        <ecNumber evidence="3">2.7.7.65</ecNumber>
    </submittedName>
</protein>
<keyword evidence="1" id="KW-0812">Transmembrane</keyword>
<dbReference type="InterPro" id="IPR043128">
    <property type="entry name" value="Rev_trsase/Diguanyl_cyclase"/>
</dbReference>
<dbReference type="PATRIC" id="fig|1122241.3.peg.3219"/>
<organism evidence="3 4">
    <name type="scientific">Moorella mulderi DSM 14980</name>
    <dbReference type="NCBI Taxonomy" id="1122241"/>
    <lineage>
        <taxon>Bacteria</taxon>
        <taxon>Bacillati</taxon>
        <taxon>Bacillota</taxon>
        <taxon>Clostridia</taxon>
        <taxon>Neomoorellales</taxon>
        <taxon>Neomoorellaceae</taxon>
        <taxon>Neomoorella</taxon>
    </lineage>
</organism>
<dbReference type="SMART" id="SM00267">
    <property type="entry name" value="GGDEF"/>
    <property type="match status" value="1"/>
</dbReference>
<accession>A0A151ASH6</accession>
<dbReference type="PROSITE" id="PS50887">
    <property type="entry name" value="GGDEF"/>
    <property type="match status" value="1"/>
</dbReference>
<dbReference type="InterPro" id="IPR050469">
    <property type="entry name" value="Diguanylate_Cyclase"/>
</dbReference>
<proteinExistence type="predicted"/>
<dbReference type="InterPro" id="IPR029787">
    <property type="entry name" value="Nucleotide_cyclase"/>
</dbReference>
<dbReference type="PANTHER" id="PTHR45138">
    <property type="entry name" value="REGULATORY COMPONENTS OF SENSORY TRANSDUCTION SYSTEM"/>
    <property type="match status" value="1"/>
</dbReference>
<dbReference type="AlphaFoldDB" id="A0A151ASH6"/>
<keyword evidence="1" id="KW-1133">Transmembrane helix</keyword>
<dbReference type="GO" id="GO:0043709">
    <property type="term" value="P:cell adhesion involved in single-species biofilm formation"/>
    <property type="evidence" value="ECO:0007669"/>
    <property type="project" value="TreeGrafter"/>
</dbReference>
<feature type="transmembrane region" description="Helical" evidence="1">
    <location>
        <begin position="73"/>
        <end position="96"/>
    </location>
</feature>
<name>A0A151ASH6_9FIRM</name>
<dbReference type="SUPFAM" id="SSF55073">
    <property type="entry name" value="Nucleotide cyclase"/>
    <property type="match status" value="1"/>
</dbReference>
<evidence type="ECO:0000256" key="1">
    <source>
        <dbReference type="SAM" id="Phobius"/>
    </source>
</evidence>
<dbReference type="NCBIfam" id="TIGR00254">
    <property type="entry name" value="GGDEF"/>
    <property type="match status" value="1"/>
</dbReference>
<dbReference type="CDD" id="cd01949">
    <property type="entry name" value="GGDEF"/>
    <property type="match status" value="1"/>
</dbReference>
<dbReference type="GO" id="GO:1902201">
    <property type="term" value="P:negative regulation of bacterial-type flagellum-dependent cell motility"/>
    <property type="evidence" value="ECO:0007669"/>
    <property type="project" value="TreeGrafter"/>
</dbReference>
<comment type="caution">
    <text evidence="3">The sequence shown here is derived from an EMBL/GenBank/DDBJ whole genome shotgun (WGS) entry which is preliminary data.</text>
</comment>
<evidence type="ECO:0000313" key="3">
    <source>
        <dbReference type="EMBL" id="KYH30601.1"/>
    </source>
</evidence>
<keyword evidence="1" id="KW-0472">Membrane</keyword>
<keyword evidence="4" id="KW-1185">Reference proteome</keyword>
<dbReference type="GO" id="GO:0052621">
    <property type="term" value="F:diguanylate cyclase activity"/>
    <property type="evidence" value="ECO:0007669"/>
    <property type="project" value="UniProtKB-EC"/>
</dbReference>
<keyword evidence="3" id="KW-0548">Nucleotidyltransferase</keyword>
<dbReference type="EMBL" id="LTBC01000027">
    <property type="protein sequence ID" value="KYH30601.1"/>
    <property type="molecule type" value="Genomic_DNA"/>
</dbReference>
<evidence type="ECO:0000313" key="4">
    <source>
        <dbReference type="Proteomes" id="UP000075670"/>
    </source>
</evidence>
<dbReference type="EC" id="2.7.7.65" evidence="3"/>
<sequence length="293" mass="32351">MSLEQAKTLSEFCKTVIYFLSALGMEICLHKGRNRKGRGPEKLLVLGLLTMGTGTFLSAYGVKLGLPESWGKILGDLVLVNAGTAVTILAVYLLTLKFHLVALALKKEAVTDPLTGLYNRRTFFRELDCRLERGGSLAVAVLDLDNMKQINDTLGHQIGDEVLRAAARALKKTTREKDIAARYGGDEFVVLFASEGPRVEKFKARLKENLMAELPYTGEIEVGISTGVAYCPEDGEDARSLLSAADARMYAEKEAKKNHYYAFGLLAENSKPLEVGITRKRPFTLVEGRRELF</sequence>
<dbReference type="Proteomes" id="UP000075670">
    <property type="component" value="Unassembled WGS sequence"/>
</dbReference>
<dbReference type="Pfam" id="PF00990">
    <property type="entry name" value="GGDEF"/>
    <property type="match status" value="1"/>
</dbReference>